<proteinExistence type="predicted"/>
<sequence length="131" mass="14875">MDLARIDGVIPYISQQQLELFLGSADIFETNILLKINSLRISVSFPCSDSIDLLRNEDIKNSSKYNATFLDVQPMLLRGAFNDAQLTKTKICFLFLQNQKSTLIFENVTKKTPSVVFIIQKYEVLPANNLI</sequence>
<accession>A0A1S0TFF7</accession>
<dbReference type="GeneID" id="9953114"/>
<dbReference type="KEGG" id="loa:LOAG_15622"/>
<dbReference type="EMBL" id="JH714358">
    <property type="protein sequence ID" value="EFO12909.1"/>
    <property type="molecule type" value="Genomic_DNA"/>
</dbReference>
<reference evidence="1" key="1">
    <citation type="submission" date="2012-04" db="EMBL/GenBank/DDBJ databases">
        <title>The Genome Sequence of Loa loa.</title>
        <authorList>
            <consortium name="The Broad Institute Genome Sequencing Platform"/>
            <consortium name="Broad Institute Genome Sequencing Center for Infectious Disease"/>
            <person name="Nutman T.B."/>
            <person name="Fink D.L."/>
            <person name="Russ C."/>
            <person name="Young S."/>
            <person name="Zeng Q."/>
            <person name="Gargeya S."/>
            <person name="Alvarado L."/>
            <person name="Berlin A."/>
            <person name="Chapman S.B."/>
            <person name="Chen Z."/>
            <person name="Freedman E."/>
            <person name="Gellesch M."/>
            <person name="Goldberg J."/>
            <person name="Griggs A."/>
            <person name="Gujja S."/>
            <person name="Heilman E.R."/>
            <person name="Heiman D."/>
            <person name="Howarth C."/>
            <person name="Mehta T."/>
            <person name="Neiman D."/>
            <person name="Pearson M."/>
            <person name="Roberts A."/>
            <person name="Saif S."/>
            <person name="Shea T."/>
            <person name="Shenoy N."/>
            <person name="Sisk P."/>
            <person name="Stolte C."/>
            <person name="Sykes S."/>
            <person name="White J."/>
            <person name="Yandava C."/>
            <person name="Haas B."/>
            <person name="Henn M.R."/>
            <person name="Nusbaum C."/>
            <person name="Birren B."/>
        </authorList>
    </citation>
    <scope>NUCLEOTIDE SEQUENCE [LARGE SCALE GENOMIC DNA]</scope>
</reference>
<organism evidence="1">
    <name type="scientific">Loa loa</name>
    <name type="common">Eye worm</name>
    <name type="synonym">Filaria loa</name>
    <dbReference type="NCBI Taxonomy" id="7209"/>
    <lineage>
        <taxon>Eukaryota</taxon>
        <taxon>Metazoa</taxon>
        <taxon>Ecdysozoa</taxon>
        <taxon>Nematoda</taxon>
        <taxon>Chromadorea</taxon>
        <taxon>Rhabditida</taxon>
        <taxon>Spirurina</taxon>
        <taxon>Spiruromorpha</taxon>
        <taxon>Filarioidea</taxon>
        <taxon>Onchocercidae</taxon>
        <taxon>Loa</taxon>
    </lineage>
</organism>
<dbReference type="CTD" id="9953114"/>
<name>A0A1S0TFF7_LOALO</name>
<dbReference type="RefSeq" id="XP_003151160.1">
    <property type="nucleotide sequence ID" value="XM_003151112.1"/>
</dbReference>
<protein>
    <submittedName>
        <fullName evidence="1">Uncharacterized protein</fullName>
    </submittedName>
</protein>
<dbReference type="InParanoid" id="A0A1S0TFF7"/>
<dbReference type="AlphaFoldDB" id="A0A1S0TFF7"/>
<evidence type="ECO:0000313" key="1">
    <source>
        <dbReference type="EMBL" id="EFO12909.1"/>
    </source>
</evidence>
<gene>
    <name evidence="1" type="ORF">LOAG_15622</name>
</gene>
<dbReference type="OrthoDB" id="9989112at2759"/>